<accession>A0ABQ7G672</accession>
<organism evidence="1 2">
    <name type="scientific">Dunaliella salina</name>
    <name type="common">Green alga</name>
    <name type="synonym">Protococcus salinus</name>
    <dbReference type="NCBI Taxonomy" id="3046"/>
    <lineage>
        <taxon>Eukaryota</taxon>
        <taxon>Viridiplantae</taxon>
        <taxon>Chlorophyta</taxon>
        <taxon>core chlorophytes</taxon>
        <taxon>Chlorophyceae</taxon>
        <taxon>CS clade</taxon>
        <taxon>Chlamydomonadales</taxon>
        <taxon>Dunaliellaceae</taxon>
        <taxon>Dunaliella</taxon>
    </lineage>
</organism>
<reference evidence="1" key="1">
    <citation type="submission" date="2017-08" db="EMBL/GenBank/DDBJ databases">
        <authorList>
            <person name="Polle J.E."/>
            <person name="Barry K."/>
            <person name="Cushman J."/>
            <person name="Schmutz J."/>
            <person name="Tran D."/>
            <person name="Hathwaick L.T."/>
            <person name="Yim W.C."/>
            <person name="Jenkins J."/>
            <person name="Mckie-Krisberg Z.M."/>
            <person name="Prochnik S."/>
            <person name="Lindquist E."/>
            <person name="Dockter R.B."/>
            <person name="Adam C."/>
            <person name="Molina H."/>
            <person name="Bunkerborg J."/>
            <person name="Jin E."/>
            <person name="Buchheim M."/>
            <person name="Magnuson J."/>
        </authorList>
    </citation>
    <scope>NUCLEOTIDE SEQUENCE</scope>
    <source>
        <strain evidence="1">CCAP 19/18</strain>
    </source>
</reference>
<name>A0ABQ7G672_DUNSA</name>
<dbReference type="EMBL" id="MU070077">
    <property type="protein sequence ID" value="KAF5830105.1"/>
    <property type="molecule type" value="Genomic_DNA"/>
</dbReference>
<comment type="caution">
    <text evidence="1">The sequence shown here is derived from an EMBL/GenBank/DDBJ whole genome shotgun (WGS) entry which is preliminary data.</text>
</comment>
<protein>
    <recommendedName>
        <fullName evidence="3">Encoded protein</fullName>
    </recommendedName>
</protein>
<evidence type="ECO:0000313" key="2">
    <source>
        <dbReference type="Proteomes" id="UP000815325"/>
    </source>
</evidence>
<evidence type="ECO:0000313" key="1">
    <source>
        <dbReference type="EMBL" id="KAF5830105.1"/>
    </source>
</evidence>
<sequence>MLHWLLDCGISPADALSLPAGTSSNFTAGGDAPVVVVHLKRHGKTESALELTRKRNLVRIQICADTLFTVLDTRQIPRSRMGLIVLKFQKKIV</sequence>
<proteinExistence type="predicted"/>
<dbReference type="Proteomes" id="UP000815325">
    <property type="component" value="Unassembled WGS sequence"/>
</dbReference>
<evidence type="ECO:0008006" key="3">
    <source>
        <dbReference type="Google" id="ProtNLM"/>
    </source>
</evidence>
<keyword evidence="2" id="KW-1185">Reference proteome</keyword>
<gene>
    <name evidence="1" type="ORF">DUNSADRAFT_15022</name>
</gene>